<feature type="non-terminal residue" evidence="1">
    <location>
        <position position="1"/>
    </location>
</feature>
<gene>
    <name evidence="1" type="ORF">ROSINTL182_05658</name>
</gene>
<dbReference type="AlphaFoldDB" id="C7G6Z1"/>
<accession>C7G6Z1</accession>
<protein>
    <submittedName>
        <fullName evidence="1">Uncharacterized protein</fullName>
    </submittedName>
</protein>
<name>C7G6Z1_9FIRM</name>
<comment type="caution">
    <text evidence="1">The sequence shown here is derived from an EMBL/GenBank/DDBJ whole genome shotgun (WGS) entry which is preliminary data.</text>
</comment>
<sequence>EQGFMPVYERQEITDDLHETCGFRTDYQFITKRKMKGIQKKSKRR</sequence>
<organism evidence="1 2">
    <name type="scientific">Roseburia intestinalis L1-82</name>
    <dbReference type="NCBI Taxonomy" id="536231"/>
    <lineage>
        <taxon>Bacteria</taxon>
        <taxon>Bacillati</taxon>
        <taxon>Bacillota</taxon>
        <taxon>Clostridia</taxon>
        <taxon>Lachnospirales</taxon>
        <taxon>Lachnospiraceae</taxon>
        <taxon>Roseburia</taxon>
    </lineage>
</organism>
<proteinExistence type="predicted"/>
<dbReference type="Proteomes" id="UP000004828">
    <property type="component" value="Unassembled WGS sequence"/>
</dbReference>
<dbReference type="HOGENOM" id="CLU_3193405_0_0_9"/>
<reference evidence="1 2" key="1">
    <citation type="submission" date="2009-08" db="EMBL/GenBank/DDBJ databases">
        <authorList>
            <person name="Weinstock G."/>
            <person name="Sodergren E."/>
            <person name="Clifton S."/>
            <person name="Fulton L."/>
            <person name="Fulton B."/>
            <person name="Courtney L."/>
            <person name="Fronick C."/>
            <person name="Harrison M."/>
            <person name="Strong C."/>
            <person name="Farmer C."/>
            <person name="Delahaunty K."/>
            <person name="Markovic C."/>
            <person name="Hall O."/>
            <person name="Minx P."/>
            <person name="Tomlinson C."/>
            <person name="Mitreva M."/>
            <person name="Nelson J."/>
            <person name="Hou S."/>
            <person name="Wollam A."/>
            <person name="Pepin K.H."/>
            <person name="Johnson M."/>
            <person name="Bhonagiri V."/>
            <person name="Nash W.E."/>
            <person name="Warren W."/>
            <person name="Chinwalla A."/>
            <person name="Mardis E.R."/>
            <person name="Wilson R.K."/>
        </authorList>
    </citation>
    <scope>NUCLEOTIDE SEQUENCE [LARGE SCALE GENOMIC DNA]</scope>
    <source>
        <strain evidence="1 2">L1-82</strain>
    </source>
</reference>
<evidence type="ECO:0000313" key="2">
    <source>
        <dbReference type="Proteomes" id="UP000004828"/>
    </source>
</evidence>
<evidence type="ECO:0000313" key="1">
    <source>
        <dbReference type="EMBL" id="EEV02356.1"/>
    </source>
</evidence>
<dbReference type="EMBL" id="ABYJ02000038">
    <property type="protein sequence ID" value="EEV02356.1"/>
    <property type="molecule type" value="Genomic_DNA"/>
</dbReference>